<dbReference type="InterPro" id="IPR000866">
    <property type="entry name" value="AhpC/TSA"/>
</dbReference>
<dbReference type="Pfam" id="PF00578">
    <property type="entry name" value="AhpC-TSA"/>
    <property type="match status" value="1"/>
</dbReference>
<accession>A0A131GLF9</accession>
<dbReference type="PROSITE" id="PS51352">
    <property type="entry name" value="THIOREDOXIN_2"/>
    <property type="match status" value="1"/>
</dbReference>
<dbReference type="PROSITE" id="PS00194">
    <property type="entry name" value="THIOREDOXIN_1"/>
    <property type="match status" value="1"/>
</dbReference>
<reference evidence="5" key="1">
    <citation type="journal article" date="2018" name="Genome Biol.">
        <title>SKESA: strategic k-mer extension for scrupulous assemblies.</title>
        <authorList>
            <person name="Souvorov A."/>
            <person name="Agarwala R."/>
            <person name="Lipman D.J."/>
        </authorList>
    </citation>
    <scope>NUCLEOTIDE SEQUENCE</scope>
    <source>
        <strain evidence="4">AZ00058701</strain>
        <strain evidence="5">CL18-200174</strain>
    </source>
</reference>
<dbReference type="EMBL" id="DACWOD010000008">
    <property type="protein sequence ID" value="HAU2396852.1"/>
    <property type="molecule type" value="Genomic_DNA"/>
</dbReference>
<dbReference type="EMBL" id="DACWHX010000019">
    <property type="protein sequence ID" value="HAU1881274.1"/>
    <property type="molecule type" value="Genomic_DNA"/>
</dbReference>
<dbReference type="GO" id="GO:0016209">
    <property type="term" value="F:antioxidant activity"/>
    <property type="evidence" value="ECO:0007669"/>
    <property type="project" value="InterPro"/>
</dbReference>
<dbReference type="RefSeq" id="WP_010945773.1">
    <property type="nucleotide sequence ID" value="NZ_AP024961.1"/>
</dbReference>
<dbReference type="InterPro" id="IPR036249">
    <property type="entry name" value="Thioredoxin-like_sf"/>
</dbReference>
<dbReference type="InterPro" id="IPR017937">
    <property type="entry name" value="Thioredoxin_CS"/>
</dbReference>
<feature type="chain" id="PRO_5014245447" evidence="2">
    <location>
        <begin position="24"/>
        <end position="156"/>
    </location>
</feature>
<gene>
    <name evidence="4" type="ORF">JBJ86_13605</name>
    <name evidence="5" type="ORF">JBK99_11000</name>
</gene>
<sequence>MKRLIPTFIYLLVLAITPFSTHAEALLKDTFGHNIPFSSLKGKWVFINYWASWCETCVDEIPEFNRFYKNHKNEAVALYAVNYDALPLPEQKLLIKKFNINYPNLLKDPAQDLQLGDITGVPVTFVFNPKGQLIKKLYGGQTAKTLEKVIAENRTS</sequence>
<keyword evidence="1" id="KW-0676">Redox-active center</keyword>
<dbReference type="CDD" id="cd02966">
    <property type="entry name" value="TlpA_like_family"/>
    <property type="match status" value="1"/>
</dbReference>
<dbReference type="OMA" id="VNYWAEW"/>
<evidence type="ECO:0000259" key="3">
    <source>
        <dbReference type="PROSITE" id="PS51352"/>
    </source>
</evidence>
<evidence type="ECO:0000313" key="6">
    <source>
        <dbReference type="Proteomes" id="UP000863577"/>
    </source>
</evidence>
<dbReference type="Proteomes" id="UP000866496">
    <property type="component" value="Unassembled WGS sequence"/>
</dbReference>
<keyword evidence="2" id="KW-0732">Signal</keyword>
<feature type="domain" description="Thioredoxin" evidence="3">
    <location>
        <begin position="16"/>
        <end position="155"/>
    </location>
</feature>
<evidence type="ECO:0000313" key="5">
    <source>
        <dbReference type="EMBL" id="HAU2396852.1"/>
    </source>
</evidence>
<dbReference type="AlphaFoldDB" id="A0A131GLF9"/>
<dbReference type="PANTHER" id="PTHR42852">
    <property type="entry name" value="THIOL:DISULFIDE INTERCHANGE PROTEIN DSBE"/>
    <property type="match status" value="1"/>
</dbReference>
<evidence type="ECO:0000256" key="1">
    <source>
        <dbReference type="ARBA" id="ARBA00023284"/>
    </source>
</evidence>
<organism evidence="5 6">
    <name type="scientific">Legionella pneumophila</name>
    <dbReference type="NCBI Taxonomy" id="446"/>
    <lineage>
        <taxon>Bacteria</taxon>
        <taxon>Pseudomonadati</taxon>
        <taxon>Pseudomonadota</taxon>
        <taxon>Gammaproteobacteria</taxon>
        <taxon>Legionellales</taxon>
        <taxon>Legionellaceae</taxon>
        <taxon>Legionella</taxon>
    </lineage>
</organism>
<dbReference type="SUPFAM" id="SSF52833">
    <property type="entry name" value="Thioredoxin-like"/>
    <property type="match status" value="1"/>
</dbReference>
<dbReference type="InterPro" id="IPR013766">
    <property type="entry name" value="Thioredoxin_domain"/>
</dbReference>
<comment type="caution">
    <text evidence="5">The sequence shown here is derived from an EMBL/GenBank/DDBJ whole genome shotgun (WGS) entry which is preliminary data.</text>
</comment>
<dbReference type="GeneID" id="57034017"/>
<dbReference type="PANTHER" id="PTHR42852:SF18">
    <property type="entry name" value="CHROMOSOME UNDETERMINED SCAFFOLD_47, WHOLE GENOME SHOTGUN SEQUENCE"/>
    <property type="match status" value="1"/>
</dbReference>
<evidence type="ECO:0000256" key="2">
    <source>
        <dbReference type="SAM" id="SignalP"/>
    </source>
</evidence>
<protein>
    <submittedName>
        <fullName evidence="5">TlpA family protein disulfide reductase</fullName>
    </submittedName>
</protein>
<evidence type="ECO:0000313" key="4">
    <source>
        <dbReference type="EMBL" id="HAU1881274.1"/>
    </source>
</evidence>
<reference evidence="5" key="2">
    <citation type="submission" date="2019-09" db="EMBL/GenBank/DDBJ databases">
        <authorList>
            <consortium name="NCBI Pathogen Detection Project"/>
        </authorList>
    </citation>
    <scope>NUCLEOTIDE SEQUENCE</scope>
    <source>
        <strain evidence="4">AZ00058701</strain>
        <strain evidence="5">CL18-200174</strain>
    </source>
</reference>
<dbReference type="Proteomes" id="UP000863577">
    <property type="component" value="Unassembled WGS sequence"/>
</dbReference>
<feature type="signal peptide" evidence="2">
    <location>
        <begin position="1"/>
        <end position="23"/>
    </location>
</feature>
<dbReference type="InterPro" id="IPR050553">
    <property type="entry name" value="Thioredoxin_ResA/DsbE_sf"/>
</dbReference>
<dbReference type="Gene3D" id="3.40.30.10">
    <property type="entry name" value="Glutaredoxin"/>
    <property type="match status" value="1"/>
</dbReference>
<name>A0A131GLF9_LEGPN</name>
<dbReference type="GO" id="GO:0015036">
    <property type="term" value="F:disulfide oxidoreductase activity"/>
    <property type="evidence" value="ECO:0007669"/>
    <property type="project" value="UniProtKB-ARBA"/>
</dbReference>
<proteinExistence type="predicted"/>